<name>A0A4Y7T7L4_COPMI</name>
<feature type="compositionally biased region" description="Polar residues" evidence="1">
    <location>
        <begin position="1"/>
        <end position="10"/>
    </location>
</feature>
<reference evidence="2 3" key="1">
    <citation type="journal article" date="2019" name="Nat. Ecol. Evol.">
        <title>Megaphylogeny resolves global patterns of mushroom evolution.</title>
        <authorList>
            <person name="Varga T."/>
            <person name="Krizsan K."/>
            <person name="Foldi C."/>
            <person name="Dima B."/>
            <person name="Sanchez-Garcia M."/>
            <person name="Sanchez-Ramirez S."/>
            <person name="Szollosi G.J."/>
            <person name="Szarkandi J.G."/>
            <person name="Papp V."/>
            <person name="Albert L."/>
            <person name="Andreopoulos W."/>
            <person name="Angelini C."/>
            <person name="Antonin V."/>
            <person name="Barry K.W."/>
            <person name="Bougher N.L."/>
            <person name="Buchanan P."/>
            <person name="Buyck B."/>
            <person name="Bense V."/>
            <person name="Catcheside P."/>
            <person name="Chovatia M."/>
            <person name="Cooper J."/>
            <person name="Damon W."/>
            <person name="Desjardin D."/>
            <person name="Finy P."/>
            <person name="Geml J."/>
            <person name="Haridas S."/>
            <person name="Hughes K."/>
            <person name="Justo A."/>
            <person name="Karasinski D."/>
            <person name="Kautmanova I."/>
            <person name="Kiss B."/>
            <person name="Kocsube S."/>
            <person name="Kotiranta H."/>
            <person name="LaButti K.M."/>
            <person name="Lechner B.E."/>
            <person name="Liimatainen K."/>
            <person name="Lipzen A."/>
            <person name="Lukacs Z."/>
            <person name="Mihaltcheva S."/>
            <person name="Morgado L.N."/>
            <person name="Niskanen T."/>
            <person name="Noordeloos M.E."/>
            <person name="Ohm R.A."/>
            <person name="Ortiz-Santana B."/>
            <person name="Ovrebo C."/>
            <person name="Racz N."/>
            <person name="Riley R."/>
            <person name="Savchenko A."/>
            <person name="Shiryaev A."/>
            <person name="Soop K."/>
            <person name="Spirin V."/>
            <person name="Szebenyi C."/>
            <person name="Tomsovsky M."/>
            <person name="Tulloss R.E."/>
            <person name="Uehling J."/>
            <person name="Grigoriev I.V."/>
            <person name="Vagvolgyi C."/>
            <person name="Papp T."/>
            <person name="Martin F.M."/>
            <person name="Miettinen O."/>
            <person name="Hibbett D.S."/>
            <person name="Nagy L.G."/>
        </authorList>
    </citation>
    <scope>NUCLEOTIDE SEQUENCE [LARGE SCALE GENOMIC DNA]</scope>
    <source>
        <strain evidence="2 3">FP101781</strain>
    </source>
</reference>
<evidence type="ECO:0000313" key="2">
    <source>
        <dbReference type="EMBL" id="TEB30176.1"/>
    </source>
</evidence>
<evidence type="ECO:0000256" key="1">
    <source>
        <dbReference type="SAM" id="MobiDB-lite"/>
    </source>
</evidence>
<proteinExistence type="predicted"/>
<accession>A0A4Y7T7L4</accession>
<feature type="compositionally biased region" description="Polar residues" evidence="1">
    <location>
        <begin position="137"/>
        <end position="150"/>
    </location>
</feature>
<dbReference type="AlphaFoldDB" id="A0A4Y7T7L4"/>
<dbReference type="EMBL" id="QPFP01000024">
    <property type="protein sequence ID" value="TEB30176.1"/>
    <property type="molecule type" value="Genomic_DNA"/>
</dbReference>
<feature type="region of interest" description="Disordered" evidence="1">
    <location>
        <begin position="114"/>
        <end position="230"/>
    </location>
</feature>
<sequence length="237" mass="25699">MDHHSASNVPQVAPGTRPRQHSTTALNLNPPHNHRPDPPFTNQHLTPRPHLARGYGSYQGGSSSNPSAQLYPVHIQSLAPRSFPGTSQPPRNPMEQRISYQPSAIQTHRTATLPNQLPPHQRAFQHNPPYAPHQATLPPSHSHYGSQQPPASAPISGYTPPPSFDFAPPGALQSRMTPAEAQVGHARHRPASLPQGSPPAPEALLPQFQPQMQYSPEPSNQLDIPSQESPVCCVGYG</sequence>
<feature type="region of interest" description="Disordered" evidence="1">
    <location>
        <begin position="1"/>
        <end position="68"/>
    </location>
</feature>
<protein>
    <submittedName>
        <fullName evidence="2">Uncharacterized protein</fullName>
    </submittedName>
</protein>
<comment type="caution">
    <text evidence="2">The sequence shown here is derived from an EMBL/GenBank/DDBJ whole genome shotgun (WGS) entry which is preliminary data.</text>
</comment>
<dbReference type="Proteomes" id="UP000298030">
    <property type="component" value="Unassembled WGS sequence"/>
</dbReference>
<keyword evidence="3" id="KW-1185">Reference proteome</keyword>
<feature type="compositionally biased region" description="Polar residues" evidence="1">
    <location>
        <begin position="208"/>
        <end position="229"/>
    </location>
</feature>
<evidence type="ECO:0000313" key="3">
    <source>
        <dbReference type="Proteomes" id="UP000298030"/>
    </source>
</evidence>
<gene>
    <name evidence="2" type="ORF">FA13DRAFT_573805</name>
</gene>
<organism evidence="2 3">
    <name type="scientific">Coprinellus micaceus</name>
    <name type="common">Glistening ink-cap mushroom</name>
    <name type="synonym">Coprinus micaceus</name>
    <dbReference type="NCBI Taxonomy" id="71717"/>
    <lineage>
        <taxon>Eukaryota</taxon>
        <taxon>Fungi</taxon>
        <taxon>Dikarya</taxon>
        <taxon>Basidiomycota</taxon>
        <taxon>Agaricomycotina</taxon>
        <taxon>Agaricomycetes</taxon>
        <taxon>Agaricomycetidae</taxon>
        <taxon>Agaricales</taxon>
        <taxon>Agaricineae</taxon>
        <taxon>Psathyrellaceae</taxon>
        <taxon>Coprinellus</taxon>
    </lineage>
</organism>
<feature type="compositionally biased region" description="Low complexity" evidence="1">
    <location>
        <begin position="54"/>
        <end position="64"/>
    </location>
</feature>